<proteinExistence type="predicted"/>
<dbReference type="AlphaFoldDB" id="A0AAD5TUN9"/>
<keyword evidence="2" id="KW-1185">Reference proteome</keyword>
<dbReference type="Proteomes" id="UP001211065">
    <property type="component" value="Unassembled WGS sequence"/>
</dbReference>
<comment type="caution">
    <text evidence="1">The sequence shown here is derived from an EMBL/GenBank/DDBJ whole genome shotgun (WGS) entry which is preliminary data.</text>
</comment>
<dbReference type="EMBL" id="JADGJW010001117">
    <property type="protein sequence ID" value="KAJ3206523.1"/>
    <property type="molecule type" value="Genomic_DNA"/>
</dbReference>
<name>A0AAD5TUN9_9FUNG</name>
<evidence type="ECO:0000313" key="1">
    <source>
        <dbReference type="EMBL" id="KAJ3206523.1"/>
    </source>
</evidence>
<organism evidence="1 2">
    <name type="scientific">Clydaea vesicula</name>
    <dbReference type="NCBI Taxonomy" id="447962"/>
    <lineage>
        <taxon>Eukaryota</taxon>
        <taxon>Fungi</taxon>
        <taxon>Fungi incertae sedis</taxon>
        <taxon>Chytridiomycota</taxon>
        <taxon>Chytridiomycota incertae sedis</taxon>
        <taxon>Chytridiomycetes</taxon>
        <taxon>Lobulomycetales</taxon>
        <taxon>Lobulomycetaceae</taxon>
        <taxon>Clydaea</taxon>
    </lineage>
</organism>
<accession>A0AAD5TUN9</accession>
<protein>
    <submittedName>
        <fullName evidence="1">Uncharacterized protein</fullName>
    </submittedName>
</protein>
<gene>
    <name evidence="1" type="ORF">HK099_000507</name>
</gene>
<evidence type="ECO:0000313" key="2">
    <source>
        <dbReference type="Proteomes" id="UP001211065"/>
    </source>
</evidence>
<reference evidence="1" key="1">
    <citation type="submission" date="2020-05" db="EMBL/GenBank/DDBJ databases">
        <title>Phylogenomic resolution of chytrid fungi.</title>
        <authorList>
            <person name="Stajich J.E."/>
            <person name="Amses K."/>
            <person name="Simmons R."/>
            <person name="Seto K."/>
            <person name="Myers J."/>
            <person name="Bonds A."/>
            <person name="Quandt C.A."/>
            <person name="Barry K."/>
            <person name="Liu P."/>
            <person name="Grigoriev I."/>
            <person name="Longcore J.E."/>
            <person name="James T.Y."/>
        </authorList>
    </citation>
    <scope>NUCLEOTIDE SEQUENCE</scope>
    <source>
        <strain evidence="1">JEL0476</strain>
    </source>
</reference>
<sequence length="73" mass="8263">MSLIGFWNGVQIIDFDPMDIIIKELKKNNLQKTNAKINTSKQFIDKSINHNPPLSENIVQNINVKKGTCGGFF</sequence>